<name>A0ABT6MKJ5_9NOCA</name>
<reference evidence="1 2" key="1">
    <citation type="submission" date="2023-04" db="EMBL/GenBank/DDBJ databases">
        <title>Forest soil microbial communities from Buena Vista Peninsula, Colon Province, Panama.</title>
        <authorList>
            <person name="Bouskill N."/>
        </authorList>
    </citation>
    <scope>NUCLEOTIDE SEQUENCE [LARGE SCALE GENOMIC DNA]</scope>
    <source>
        <strain evidence="1 2">CFH S0262</strain>
    </source>
</reference>
<dbReference type="RefSeq" id="WP_280764020.1">
    <property type="nucleotide sequence ID" value="NZ_JARXVC010000028.1"/>
</dbReference>
<evidence type="ECO:0000313" key="1">
    <source>
        <dbReference type="EMBL" id="MDH6284832.1"/>
    </source>
</evidence>
<comment type="caution">
    <text evidence="1">The sequence shown here is derived from an EMBL/GenBank/DDBJ whole genome shotgun (WGS) entry which is preliminary data.</text>
</comment>
<keyword evidence="2" id="KW-1185">Reference proteome</keyword>
<accession>A0ABT6MKJ5</accession>
<evidence type="ECO:0000313" key="2">
    <source>
        <dbReference type="Proteomes" id="UP001160334"/>
    </source>
</evidence>
<gene>
    <name evidence="1" type="ORF">M2280_006095</name>
</gene>
<protein>
    <submittedName>
        <fullName evidence="1">Uncharacterized protein</fullName>
    </submittedName>
</protein>
<sequence>MFDEGWVTVKATHFWSLGDKDVLCARLHPGVIVGEGRVFFEKDPFGLNHARRGMPPGQLELRPIPADQVARFGVEEYKIRAALLAHEHLVQLEELRLKMERNRQATGFPDAGLKVEATHIRSAYDGDHFACELFPQIILAAAGDVHDGDEWPRLCSPLPPGPQPTFTITADALERASDKYVEWHRKMVFHEGWRRSGLRGRRGWRLP</sequence>
<dbReference type="Proteomes" id="UP001160334">
    <property type="component" value="Unassembled WGS sequence"/>
</dbReference>
<proteinExistence type="predicted"/>
<organism evidence="1 2">
    <name type="scientific">Prescottella agglutinans</name>
    <dbReference type="NCBI Taxonomy" id="1644129"/>
    <lineage>
        <taxon>Bacteria</taxon>
        <taxon>Bacillati</taxon>
        <taxon>Actinomycetota</taxon>
        <taxon>Actinomycetes</taxon>
        <taxon>Mycobacteriales</taxon>
        <taxon>Nocardiaceae</taxon>
        <taxon>Prescottella</taxon>
    </lineage>
</organism>
<dbReference type="EMBL" id="JARXVC010000028">
    <property type="protein sequence ID" value="MDH6284832.1"/>
    <property type="molecule type" value="Genomic_DNA"/>
</dbReference>